<feature type="transmembrane region" description="Helical" evidence="2">
    <location>
        <begin position="32"/>
        <end position="51"/>
    </location>
</feature>
<keyword evidence="2" id="KW-0812">Transmembrane</keyword>
<gene>
    <name evidence="3" type="ORF">CK556_02395</name>
</gene>
<dbReference type="AlphaFoldDB" id="A0A249SNF0"/>
<proteinExistence type="predicted"/>
<dbReference type="Proteomes" id="UP000232229">
    <property type="component" value="Chromosome"/>
</dbReference>
<name>A0A249SNF0_9MOLU</name>
<keyword evidence="2" id="KW-0472">Membrane</keyword>
<organism evidence="3 4">
    <name type="scientific">Mesoplasma chauliocola</name>
    <dbReference type="NCBI Taxonomy" id="216427"/>
    <lineage>
        <taxon>Bacteria</taxon>
        <taxon>Bacillati</taxon>
        <taxon>Mycoplasmatota</taxon>
        <taxon>Mollicutes</taxon>
        <taxon>Entomoplasmatales</taxon>
        <taxon>Entomoplasmataceae</taxon>
        <taxon>Mesoplasma</taxon>
    </lineage>
</organism>
<accession>A0A249SNF0</accession>
<evidence type="ECO:0000313" key="4">
    <source>
        <dbReference type="Proteomes" id="UP000232229"/>
    </source>
</evidence>
<keyword evidence="1" id="KW-0175">Coiled coil</keyword>
<protein>
    <submittedName>
        <fullName evidence="3">Uncharacterized protein</fullName>
    </submittedName>
</protein>
<keyword evidence="4" id="KW-1185">Reference proteome</keyword>
<sequence length="163" mass="18581">MEAFLIIFFIVIGIGLTYYGAELCFKGNSWGFLAGFVGSAIIGIIICFVMYEKGKNNNSQDETQVVKTQKEETHSSNFVSIQNIEYALLKELKNELEKLNAKLSFQNTKLKLKNQLINEQTSTENADNESLKNEIKQLKEEIKITKIEIKTCKNKINFLEGEE</sequence>
<feature type="transmembrane region" description="Helical" evidence="2">
    <location>
        <begin position="6"/>
        <end position="25"/>
    </location>
</feature>
<evidence type="ECO:0000256" key="1">
    <source>
        <dbReference type="SAM" id="Coils"/>
    </source>
</evidence>
<reference evidence="3 4" key="1">
    <citation type="submission" date="2017-08" db="EMBL/GenBank/DDBJ databases">
        <title>Complete Genome Sequence of Mesoplasma chauliocola.</title>
        <authorList>
            <person name="Knight T.F.Jr."/>
            <person name="Citino T."/>
        </authorList>
    </citation>
    <scope>NUCLEOTIDE SEQUENCE [LARGE SCALE GENOMIC DNA]</scope>
    <source>
        <strain evidence="3 4">CHPA-2</strain>
    </source>
</reference>
<keyword evidence="2" id="KW-1133">Transmembrane helix</keyword>
<feature type="coiled-coil region" evidence="1">
    <location>
        <begin position="82"/>
        <end position="162"/>
    </location>
</feature>
<evidence type="ECO:0000256" key="2">
    <source>
        <dbReference type="SAM" id="Phobius"/>
    </source>
</evidence>
<evidence type="ECO:0000313" key="3">
    <source>
        <dbReference type="EMBL" id="ASZ09194.1"/>
    </source>
</evidence>
<dbReference type="EMBL" id="CP023173">
    <property type="protein sequence ID" value="ASZ09194.1"/>
    <property type="molecule type" value="Genomic_DNA"/>
</dbReference>
<dbReference type="KEGG" id="mchc:CK556_02395"/>